<evidence type="ECO:0000256" key="1">
    <source>
        <dbReference type="ARBA" id="ARBA00023015"/>
    </source>
</evidence>
<dbReference type="InterPro" id="IPR000792">
    <property type="entry name" value="Tscrpt_reg_LuxR_C"/>
</dbReference>
<evidence type="ECO:0000313" key="5">
    <source>
        <dbReference type="EMBL" id="MFB9905731.1"/>
    </source>
</evidence>
<dbReference type="InterPro" id="IPR036388">
    <property type="entry name" value="WH-like_DNA-bd_sf"/>
</dbReference>
<name>A0ABV6A1A9_9PSEU</name>
<dbReference type="SMART" id="SM00421">
    <property type="entry name" value="HTH_LUXR"/>
    <property type="match status" value="1"/>
</dbReference>
<proteinExistence type="predicted"/>
<dbReference type="Pfam" id="PF00196">
    <property type="entry name" value="GerE"/>
    <property type="match status" value="1"/>
</dbReference>
<feature type="domain" description="HTH luxR-type" evidence="4">
    <location>
        <begin position="845"/>
        <end position="910"/>
    </location>
</feature>
<dbReference type="InterPro" id="IPR016032">
    <property type="entry name" value="Sig_transdc_resp-reg_C-effctor"/>
</dbReference>
<dbReference type="SUPFAM" id="SSF46894">
    <property type="entry name" value="C-terminal effector domain of the bipartite response regulators"/>
    <property type="match status" value="1"/>
</dbReference>
<dbReference type="PRINTS" id="PR00038">
    <property type="entry name" value="HTHLUXR"/>
</dbReference>
<dbReference type="RefSeq" id="WP_377853031.1">
    <property type="nucleotide sequence ID" value="NZ_JBHLZU010000014.1"/>
</dbReference>
<dbReference type="Gene3D" id="1.10.10.10">
    <property type="entry name" value="Winged helix-like DNA-binding domain superfamily/Winged helix DNA-binding domain"/>
    <property type="match status" value="1"/>
</dbReference>
<gene>
    <name evidence="5" type="ORF">ACFFQA_17495</name>
</gene>
<protein>
    <submittedName>
        <fullName evidence="5">LuxR C-terminal-related transcriptional regulator</fullName>
    </submittedName>
</protein>
<keyword evidence="3" id="KW-0804">Transcription</keyword>
<dbReference type="CDD" id="cd06170">
    <property type="entry name" value="LuxR_C_like"/>
    <property type="match status" value="1"/>
</dbReference>
<dbReference type="Pfam" id="PF13191">
    <property type="entry name" value="AAA_16"/>
    <property type="match status" value="1"/>
</dbReference>
<keyword evidence="2" id="KW-0238">DNA-binding</keyword>
<reference evidence="5 6" key="1">
    <citation type="submission" date="2024-09" db="EMBL/GenBank/DDBJ databases">
        <authorList>
            <person name="Sun Q."/>
            <person name="Mori K."/>
        </authorList>
    </citation>
    <scope>NUCLEOTIDE SEQUENCE [LARGE SCALE GENOMIC DNA]</scope>
    <source>
        <strain evidence="5 6">TBRC 7907</strain>
    </source>
</reference>
<organism evidence="5 6">
    <name type="scientific">Allokutzneria oryzae</name>
    <dbReference type="NCBI Taxonomy" id="1378989"/>
    <lineage>
        <taxon>Bacteria</taxon>
        <taxon>Bacillati</taxon>
        <taxon>Actinomycetota</taxon>
        <taxon>Actinomycetes</taxon>
        <taxon>Pseudonocardiales</taxon>
        <taxon>Pseudonocardiaceae</taxon>
        <taxon>Allokutzneria</taxon>
    </lineage>
</organism>
<keyword evidence="6" id="KW-1185">Reference proteome</keyword>
<dbReference type="InterPro" id="IPR041664">
    <property type="entry name" value="AAA_16"/>
</dbReference>
<dbReference type="Gene3D" id="1.25.40.10">
    <property type="entry name" value="Tetratricopeptide repeat domain"/>
    <property type="match status" value="1"/>
</dbReference>
<evidence type="ECO:0000313" key="6">
    <source>
        <dbReference type="Proteomes" id="UP001589693"/>
    </source>
</evidence>
<evidence type="ECO:0000256" key="2">
    <source>
        <dbReference type="ARBA" id="ARBA00023125"/>
    </source>
</evidence>
<dbReference type="Proteomes" id="UP001589693">
    <property type="component" value="Unassembled WGS sequence"/>
</dbReference>
<dbReference type="SUPFAM" id="SSF48452">
    <property type="entry name" value="TPR-like"/>
    <property type="match status" value="1"/>
</dbReference>
<dbReference type="PANTHER" id="PTHR44688:SF16">
    <property type="entry name" value="DNA-BINDING TRANSCRIPTIONAL ACTIVATOR DEVR_DOSR"/>
    <property type="match status" value="1"/>
</dbReference>
<dbReference type="InterPro" id="IPR027417">
    <property type="entry name" value="P-loop_NTPase"/>
</dbReference>
<accession>A0ABV6A1A9</accession>
<dbReference type="PROSITE" id="PS00622">
    <property type="entry name" value="HTH_LUXR_1"/>
    <property type="match status" value="1"/>
</dbReference>
<keyword evidence="1" id="KW-0805">Transcription regulation</keyword>
<evidence type="ECO:0000259" key="4">
    <source>
        <dbReference type="PROSITE" id="PS50043"/>
    </source>
</evidence>
<dbReference type="InterPro" id="IPR011990">
    <property type="entry name" value="TPR-like_helical_dom_sf"/>
</dbReference>
<dbReference type="PANTHER" id="PTHR44688">
    <property type="entry name" value="DNA-BINDING TRANSCRIPTIONAL ACTIVATOR DEVR_DOSR"/>
    <property type="match status" value="1"/>
</dbReference>
<dbReference type="PROSITE" id="PS50043">
    <property type="entry name" value="HTH_LUXR_2"/>
    <property type="match status" value="1"/>
</dbReference>
<dbReference type="SUPFAM" id="SSF52540">
    <property type="entry name" value="P-loop containing nucleoside triphosphate hydrolases"/>
    <property type="match status" value="1"/>
</dbReference>
<comment type="caution">
    <text evidence="5">The sequence shown here is derived from an EMBL/GenBank/DDBJ whole genome shotgun (WGS) entry which is preliminary data.</text>
</comment>
<sequence>MELVERDGQLAVLRLLLDEGVTGGGEVAVLCGPVTSGRTEVLRRLRADAERAGVVVLGAVGSWAERSLPMGVLGQLVRSAGLTARYQRLLAGRRAPHTEPAPLGGDCDDRRPPVDPGLAGDVCELLLDHVGDRRALVLVDDLQHADDASLQTLLHLQRRIASTRMLVVLGVVTRTGGPLASFHAQLNRHRRCHWVEIGMLTDTGIAELARRRTGTEPSPGLVADYRRASGGNPLLLNALIEDTGPGRDEVVAGEAYREAVAACLYRGGCRALWVGRALAVLNPADPVALVHRIIDSTGPEDLAQALAGMAASGLVDADGRFRHPAARTAVRETLSATAAATLHARAATALYQDGAEPLAVAEHLLLAGEATEEWTVDVLVRAGADALREDRVELASSCLERAFHAEVGGRLRAAVLTTLLKVRWRTNPAATESLLGPLQESLRAGHLLDHEVGAVLRCLAWHARFAEALELVRHLESIVDERGGELASVVGAARLWLRHSHRGLAVTAPPDYPVPVGDVGLHAATALAASLTRGGGERARSSAEYVLQSSLFDEPSIEAVFSALLALVYADDLDQAAAWCAKLTEQALARRMPALRGIVLGVAADVAARRGNLALARRTAVEALEVISERSWGVAVAYPLGTLITATTALGRFADAERLLRNPLPEPVSATGFWLHYLDARGHYALATGRPHAALEDFRRCGKLMGDWGVDVSTLIPWRINAGKAYLALGRTAEAKAMFEVQSKPVRGEPPTMRGVSLRLLADISDTRGRTALLKESVQLLEESGHHLELTRALAAQSNEHYAQGDSKRSRALARRAIQVARLCDAEEAGRSLLVAETSSYVDIRLPCAAELSEAERKVATLAANGLTNRQIGRELYLSVSTVEQHLTRIYRKLDVGKRSQLIELVRQRSLTPG</sequence>
<dbReference type="EMBL" id="JBHLZU010000014">
    <property type="protein sequence ID" value="MFB9905731.1"/>
    <property type="molecule type" value="Genomic_DNA"/>
</dbReference>
<evidence type="ECO:0000256" key="3">
    <source>
        <dbReference type="ARBA" id="ARBA00023163"/>
    </source>
</evidence>